<evidence type="ECO:0008006" key="4">
    <source>
        <dbReference type="Google" id="ProtNLM"/>
    </source>
</evidence>
<gene>
    <name evidence="2" type="ORF">PoB_006001600</name>
</gene>
<keyword evidence="3" id="KW-1185">Reference proteome</keyword>
<evidence type="ECO:0000256" key="1">
    <source>
        <dbReference type="SAM" id="MobiDB-lite"/>
    </source>
</evidence>
<evidence type="ECO:0000313" key="2">
    <source>
        <dbReference type="EMBL" id="GFO33511.1"/>
    </source>
</evidence>
<dbReference type="AlphaFoldDB" id="A0AAV4CNS1"/>
<dbReference type="EMBL" id="BLXT01006781">
    <property type="protein sequence ID" value="GFO33511.1"/>
    <property type="molecule type" value="Genomic_DNA"/>
</dbReference>
<evidence type="ECO:0000313" key="3">
    <source>
        <dbReference type="Proteomes" id="UP000735302"/>
    </source>
</evidence>
<proteinExistence type="predicted"/>
<feature type="region of interest" description="Disordered" evidence="1">
    <location>
        <begin position="68"/>
        <end position="95"/>
    </location>
</feature>
<organism evidence="2 3">
    <name type="scientific">Plakobranchus ocellatus</name>
    <dbReference type="NCBI Taxonomy" id="259542"/>
    <lineage>
        <taxon>Eukaryota</taxon>
        <taxon>Metazoa</taxon>
        <taxon>Spiralia</taxon>
        <taxon>Lophotrochozoa</taxon>
        <taxon>Mollusca</taxon>
        <taxon>Gastropoda</taxon>
        <taxon>Heterobranchia</taxon>
        <taxon>Euthyneura</taxon>
        <taxon>Panpulmonata</taxon>
        <taxon>Sacoglossa</taxon>
        <taxon>Placobranchoidea</taxon>
        <taxon>Plakobranchidae</taxon>
        <taxon>Plakobranchus</taxon>
    </lineage>
</organism>
<reference evidence="2 3" key="1">
    <citation type="journal article" date="2021" name="Elife">
        <title>Chloroplast acquisition without the gene transfer in kleptoplastic sea slugs, Plakobranchus ocellatus.</title>
        <authorList>
            <person name="Maeda T."/>
            <person name="Takahashi S."/>
            <person name="Yoshida T."/>
            <person name="Shimamura S."/>
            <person name="Takaki Y."/>
            <person name="Nagai Y."/>
            <person name="Toyoda A."/>
            <person name="Suzuki Y."/>
            <person name="Arimoto A."/>
            <person name="Ishii H."/>
            <person name="Satoh N."/>
            <person name="Nishiyama T."/>
            <person name="Hasebe M."/>
            <person name="Maruyama T."/>
            <person name="Minagawa J."/>
            <person name="Obokata J."/>
            <person name="Shigenobu S."/>
        </authorList>
    </citation>
    <scope>NUCLEOTIDE SEQUENCE [LARGE SCALE GENOMIC DNA]</scope>
</reference>
<accession>A0AAV4CNS1</accession>
<sequence length="95" mass="10552">MCLSPIHRPNPNPNVTVRKCSMGSAASIQWAQIYLERNISSAMTTLMTVFIFRDWFGFVYSQTITRLSGQGAGNGARSRDEGSLQISGRIRQPLC</sequence>
<protein>
    <recommendedName>
        <fullName evidence="4">Bestrophin homolog</fullName>
    </recommendedName>
</protein>
<name>A0AAV4CNS1_9GAST</name>
<dbReference type="Proteomes" id="UP000735302">
    <property type="component" value="Unassembled WGS sequence"/>
</dbReference>
<comment type="caution">
    <text evidence="2">The sequence shown here is derived from an EMBL/GenBank/DDBJ whole genome shotgun (WGS) entry which is preliminary data.</text>
</comment>